<dbReference type="PANTHER" id="PTHR35848:SF9">
    <property type="entry name" value="SLL1358 PROTEIN"/>
    <property type="match status" value="1"/>
</dbReference>
<proteinExistence type="predicted"/>
<evidence type="ECO:0000313" key="4">
    <source>
        <dbReference type="Proteomes" id="UP000287687"/>
    </source>
</evidence>
<protein>
    <submittedName>
        <fullName evidence="3">Cupin domain-containing protein</fullName>
    </submittedName>
</protein>
<dbReference type="Gene3D" id="2.60.120.10">
    <property type="entry name" value="Jelly Rolls"/>
    <property type="match status" value="1"/>
</dbReference>
<dbReference type="GO" id="GO:0046872">
    <property type="term" value="F:metal ion binding"/>
    <property type="evidence" value="ECO:0007669"/>
    <property type="project" value="UniProtKB-KW"/>
</dbReference>
<keyword evidence="1" id="KW-0479">Metal-binding</keyword>
<sequence>MNDRPDCIRHWSEIEEPEEGHYDGDDERMGFGAPLARHFGLTRIGIHHVRLPPGRRTSFPHAESAEEEFVYVLEGTPDVWLDGDLHRLAPGDSVGFPAGTGIAHTFINDSQQEVHLLIVGETAKTDNRIVYPRNLERKALRSDWWEDAPARSLGPHDGMPDAVRAWKEDKQVRGDGA</sequence>
<organism evidence="3 4">
    <name type="scientific">Neorhizobium lilium</name>
    <dbReference type="NCBI Taxonomy" id="2503024"/>
    <lineage>
        <taxon>Bacteria</taxon>
        <taxon>Pseudomonadati</taxon>
        <taxon>Pseudomonadota</taxon>
        <taxon>Alphaproteobacteria</taxon>
        <taxon>Hyphomicrobiales</taxon>
        <taxon>Rhizobiaceae</taxon>
        <taxon>Rhizobium/Agrobacterium group</taxon>
        <taxon>Neorhizobium</taxon>
    </lineage>
</organism>
<accession>A0A444LES8</accession>
<dbReference type="InterPro" id="IPR051610">
    <property type="entry name" value="GPI/OXD"/>
</dbReference>
<dbReference type="PANTHER" id="PTHR35848">
    <property type="entry name" value="OXALATE-BINDING PROTEIN"/>
    <property type="match status" value="1"/>
</dbReference>
<dbReference type="InterPro" id="IPR014710">
    <property type="entry name" value="RmlC-like_jellyroll"/>
</dbReference>
<dbReference type="EMBL" id="SBIP01000003">
    <property type="protein sequence ID" value="RWX76601.1"/>
    <property type="molecule type" value="Genomic_DNA"/>
</dbReference>
<gene>
    <name evidence="3" type="ORF">EPK99_13005</name>
</gene>
<dbReference type="AlphaFoldDB" id="A0A444LES8"/>
<evidence type="ECO:0000256" key="1">
    <source>
        <dbReference type="ARBA" id="ARBA00022723"/>
    </source>
</evidence>
<dbReference type="OrthoDB" id="5290459at2"/>
<comment type="caution">
    <text evidence="3">The sequence shown here is derived from an EMBL/GenBank/DDBJ whole genome shotgun (WGS) entry which is preliminary data.</text>
</comment>
<dbReference type="Proteomes" id="UP000287687">
    <property type="component" value="Unassembled WGS sequence"/>
</dbReference>
<dbReference type="InterPro" id="IPR013096">
    <property type="entry name" value="Cupin_2"/>
</dbReference>
<dbReference type="RefSeq" id="WP_128443519.1">
    <property type="nucleotide sequence ID" value="NZ_SBIP01000003.1"/>
</dbReference>
<evidence type="ECO:0000259" key="2">
    <source>
        <dbReference type="Pfam" id="PF07883"/>
    </source>
</evidence>
<reference evidence="3 4" key="1">
    <citation type="submission" date="2019-01" db="EMBL/GenBank/DDBJ databases">
        <title>The draft genome of Rhizobium sp. 24NR.</title>
        <authorList>
            <person name="Liu L."/>
            <person name="Liang L."/>
            <person name="Shi S."/>
            <person name="Xu L."/>
            <person name="Wang X."/>
            <person name="Li L."/>
            <person name="Zhang X."/>
        </authorList>
    </citation>
    <scope>NUCLEOTIDE SEQUENCE [LARGE SCALE GENOMIC DNA]</scope>
    <source>
        <strain evidence="3 4">24NR</strain>
    </source>
</reference>
<dbReference type="InterPro" id="IPR011051">
    <property type="entry name" value="RmlC_Cupin_sf"/>
</dbReference>
<name>A0A444LES8_9HYPH</name>
<dbReference type="SUPFAM" id="SSF51182">
    <property type="entry name" value="RmlC-like cupins"/>
    <property type="match status" value="1"/>
</dbReference>
<keyword evidence="4" id="KW-1185">Reference proteome</keyword>
<feature type="domain" description="Cupin type-2" evidence="2">
    <location>
        <begin position="48"/>
        <end position="119"/>
    </location>
</feature>
<dbReference type="Pfam" id="PF07883">
    <property type="entry name" value="Cupin_2"/>
    <property type="match status" value="1"/>
</dbReference>
<dbReference type="CDD" id="cd02224">
    <property type="entry name" value="cupin_SPO2919-like"/>
    <property type="match status" value="1"/>
</dbReference>
<evidence type="ECO:0000313" key="3">
    <source>
        <dbReference type="EMBL" id="RWX76601.1"/>
    </source>
</evidence>